<name>A0A5Q2FA11_9ACTN</name>
<feature type="domain" description="OmpR/PhoB-type" evidence="2">
    <location>
        <begin position="225"/>
        <end position="290"/>
    </location>
</feature>
<dbReference type="Pfam" id="PF01590">
    <property type="entry name" value="GAF"/>
    <property type="match status" value="1"/>
</dbReference>
<keyword evidence="1" id="KW-0238">DNA-binding</keyword>
<dbReference type="GO" id="GO:0003677">
    <property type="term" value="F:DNA binding"/>
    <property type="evidence" value="ECO:0007669"/>
    <property type="project" value="UniProtKB-KW"/>
</dbReference>
<evidence type="ECO:0000313" key="3">
    <source>
        <dbReference type="EMBL" id="QGF22567.1"/>
    </source>
</evidence>
<keyword evidence="4" id="KW-1185">Reference proteome</keyword>
<dbReference type="Gene3D" id="3.30.450.40">
    <property type="match status" value="1"/>
</dbReference>
<proteinExistence type="predicted"/>
<reference evidence="3 4" key="1">
    <citation type="submission" date="2019-10" db="EMBL/GenBank/DDBJ databases">
        <title>Genomic analysis of Raineyella sp. CBA3103.</title>
        <authorList>
            <person name="Roh S.W."/>
        </authorList>
    </citation>
    <scope>NUCLEOTIDE SEQUENCE [LARGE SCALE GENOMIC DNA]</scope>
    <source>
        <strain evidence="3 4">CBA3103</strain>
    </source>
</reference>
<dbReference type="KEGG" id="rain:Rai3103_01455"/>
<dbReference type="RefSeq" id="WP_153571088.1">
    <property type="nucleotide sequence ID" value="NZ_CP045725.1"/>
</dbReference>
<gene>
    <name evidence="3" type="ORF">Rai3103_01455</name>
</gene>
<dbReference type="AlphaFoldDB" id="A0A5Q2FA11"/>
<protein>
    <submittedName>
        <fullName evidence="3">GAF domain-containing protein</fullName>
    </submittedName>
</protein>
<evidence type="ECO:0000256" key="1">
    <source>
        <dbReference type="ARBA" id="ARBA00023125"/>
    </source>
</evidence>
<dbReference type="GO" id="GO:0006355">
    <property type="term" value="P:regulation of DNA-templated transcription"/>
    <property type="evidence" value="ECO:0007669"/>
    <property type="project" value="InterPro"/>
</dbReference>
<organism evidence="3 4">
    <name type="scientific">Raineyella fluvialis</name>
    <dbReference type="NCBI Taxonomy" id="2662261"/>
    <lineage>
        <taxon>Bacteria</taxon>
        <taxon>Bacillati</taxon>
        <taxon>Actinomycetota</taxon>
        <taxon>Actinomycetes</taxon>
        <taxon>Propionibacteriales</taxon>
        <taxon>Propionibacteriaceae</taxon>
        <taxon>Raineyella</taxon>
    </lineage>
</organism>
<accession>A0A5Q2FA11</accession>
<sequence>MTAPPQLRRAEISDSWTRCAATGVSIDLPAAPVTLDEGALLLRRDTHPLGRVRPLLEDVLGDAVHDCEAVLALGDVDGHLLWVSGARAAMRRAERIGFVAGSNWDERVAGTNAPGTALRLDTPLVVRGGEHYVDAVRGWSCAATPIHDPATRSVIGVLDVTGGPRIAIPQTLAMVRAAARMAEAELARLAPGPGDDTAPGRPPADVRLEALGRTEALLTPTADPARAVRLGPRHSEMLVVLAAHPGGLTGTELAELVYPHPVGDATVRAEVNRLRALLGPEMLESRPYRLRARLGGDWCDVRTMLADGDVEGALRTYSGRLLPRSTSPAVEALAADLEWALRAAVLDSGRPDLMASWTRTAAGADDLEMWTAQHHHLPATSPLRPMVAAQIARLDRELAAPTPVRRR</sequence>
<dbReference type="EMBL" id="CP045725">
    <property type="protein sequence ID" value="QGF22567.1"/>
    <property type="molecule type" value="Genomic_DNA"/>
</dbReference>
<dbReference type="GO" id="GO:0000160">
    <property type="term" value="P:phosphorelay signal transduction system"/>
    <property type="evidence" value="ECO:0007669"/>
    <property type="project" value="InterPro"/>
</dbReference>
<dbReference type="Proteomes" id="UP000386847">
    <property type="component" value="Chromosome"/>
</dbReference>
<dbReference type="InterPro" id="IPR003018">
    <property type="entry name" value="GAF"/>
</dbReference>
<dbReference type="InterPro" id="IPR029016">
    <property type="entry name" value="GAF-like_dom_sf"/>
</dbReference>
<evidence type="ECO:0000313" key="4">
    <source>
        <dbReference type="Proteomes" id="UP000386847"/>
    </source>
</evidence>
<dbReference type="InterPro" id="IPR001867">
    <property type="entry name" value="OmpR/PhoB-type_DNA-bd"/>
</dbReference>
<evidence type="ECO:0000259" key="2">
    <source>
        <dbReference type="SMART" id="SM00862"/>
    </source>
</evidence>
<dbReference type="SMART" id="SM00862">
    <property type="entry name" value="Trans_reg_C"/>
    <property type="match status" value="1"/>
</dbReference>